<sequence>MRLRDLGELRGPVLAFGGPYSNFQALDAVLAEGARRAIPRTQTLCTGDVVAYGADAAACVARMRAEAIPCIAGNVERQIAAGGGDCGCGFGAGSTCDRLSAAWYAHASAACDETARAWMEGLPGILIFRHAGRRGAVIHGGVTDISRFLWPSSPDSDLAQEIAALAEVAGPVDIMIAGHCGMPFIRQVAGVTWVNAGAIGLPPHDGRPQTAFATLDADGSPALHRLEYDHETAAAAMEVSGLIQGYHAALRSGWWPSEDILPPDLRRR</sequence>
<dbReference type="Pfam" id="PF12850">
    <property type="entry name" value="Metallophos_2"/>
    <property type="match status" value="1"/>
</dbReference>
<dbReference type="CDD" id="cd00838">
    <property type="entry name" value="MPP_superfamily"/>
    <property type="match status" value="1"/>
</dbReference>
<evidence type="ECO:0000259" key="2">
    <source>
        <dbReference type="Pfam" id="PF12850"/>
    </source>
</evidence>
<feature type="domain" description="Calcineurin-like phosphoesterase" evidence="2">
    <location>
        <begin position="41"/>
        <end position="217"/>
    </location>
</feature>
<evidence type="ECO:0000256" key="1">
    <source>
        <dbReference type="ARBA" id="ARBA00008950"/>
    </source>
</evidence>
<protein>
    <submittedName>
        <fullName evidence="3">Metallophosphoesterase family protein</fullName>
    </submittedName>
</protein>
<dbReference type="SUPFAM" id="SSF56300">
    <property type="entry name" value="Metallo-dependent phosphatases"/>
    <property type="match status" value="1"/>
</dbReference>
<dbReference type="EMBL" id="JAGTUU010000001">
    <property type="protein sequence ID" value="MBS0122938.1"/>
    <property type="molecule type" value="Genomic_DNA"/>
</dbReference>
<gene>
    <name evidence="3" type="ORF">KB874_02235</name>
</gene>
<dbReference type="AlphaFoldDB" id="A0A8J7WD32"/>
<dbReference type="InterPro" id="IPR029052">
    <property type="entry name" value="Metallo-depent_PP-like"/>
</dbReference>
<comment type="similarity">
    <text evidence="1">Belongs to the metallophosphoesterase superfamily. YfcE family.</text>
</comment>
<name>A0A8J7WD32_9RHOB</name>
<dbReference type="InterPro" id="IPR024654">
    <property type="entry name" value="Calcineurin-like_PHP_lpxH"/>
</dbReference>
<evidence type="ECO:0000313" key="3">
    <source>
        <dbReference type="EMBL" id="MBS0122938.1"/>
    </source>
</evidence>
<dbReference type="Gene3D" id="3.60.21.10">
    <property type="match status" value="1"/>
</dbReference>
<keyword evidence="4" id="KW-1185">Reference proteome</keyword>
<comment type="caution">
    <text evidence="3">The sequence shown here is derived from an EMBL/GenBank/DDBJ whole genome shotgun (WGS) entry which is preliminary data.</text>
</comment>
<reference evidence="3" key="1">
    <citation type="submission" date="2021-04" db="EMBL/GenBank/DDBJ databases">
        <authorList>
            <person name="Yoon J."/>
        </authorList>
    </citation>
    <scope>NUCLEOTIDE SEQUENCE</scope>
    <source>
        <strain evidence="3">KMU-90</strain>
    </source>
</reference>
<dbReference type="RefSeq" id="WP_212534904.1">
    <property type="nucleotide sequence ID" value="NZ_JAGTUU010000001.1"/>
</dbReference>
<dbReference type="InterPro" id="IPR011152">
    <property type="entry name" value="Pesterase_MJ0912"/>
</dbReference>
<dbReference type="Proteomes" id="UP000681356">
    <property type="component" value="Unassembled WGS sequence"/>
</dbReference>
<organism evidence="3 4">
    <name type="scientific">Thetidibacter halocola</name>
    <dbReference type="NCBI Taxonomy" id="2827239"/>
    <lineage>
        <taxon>Bacteria</taxon>
        <taxon>Pseudomonadati</taxon>
        <taxon>Pseudomonadota</taxon>
        <taxon>Alphaproteobacteria</taxon>
        <taxon>Rhodobacterales</taxon>
        <taxon>Roseobacteraceae</taxon>
        <taxon>Thetidibacter</taxon>
    </lineage>
</organism>
<dbReference type="PIRSF" id="PIRSF000883">
    <property type="entry name" value="Pesterase_MJ0912"/>
    <property type="match status" value="1"/>
</dbReference>
<proteinExistence type="inferred from homology"/>
<accession>A0A8J7WD32</accession>
<evidence type="ECO:0000313" key="4">
    <source>
        <dbReference type="Proteomes" id="UP000681356"/>
    </source>
</evidence>